<comment type="caution">
    <text evidence="1">The sequence shown here is derived from an EMBL/GenBank/DDBJ whole genome shotgun (WGS) entry which is preliminary data.</text>
</comment>
<reference evidence="1 2" key="1">
    <citation type="submission" date="2016-07" db="EMBL/GenBank/DDBJ databases">
        <title>Draft Genome Sequence of Oceanisphaera psychrotolerans, isolated from coastal sediment samples.</title>
        <authorList>
            <person name="Zhuo S."/>
            <person name="Ruan Z."/>
        </authorList>
    </citation>
    <scope>NUCLEOTIDE SEQUENCE [LARGE SCALE GENOMIC DNA]</scope>
    <source>
        <strain evidence="1 2">LAM-WHM-ZC</strain>
    </source>
</reference>
<accession>A0A1J4QCQ1</accession>
<protein>
    <submittedName>
        <fullName evidence="1">Uncharacterized protein</fullName>
    </submittedName>
</protein>
<evidence type="ECO:0000313" key="2">
    <source>
        <dbReference type="Proteomes" id="UP000243073"/>
    </source>
</evidence>
<keyword evidence="2" id="KW-1185">Reference proteome</keyword>
<gene>
    <name evidence="1" type="ORF">BFR47_05310</name>
</gene>
<name>A0A1J4QCQ1_9GAMM</name>
<sequence length="210" mass="23530">MSTPVFVGLFILSGLLLGWVLHGRTARRMTPMLNRLAAETNGAVSSNNPLLMPKLLYSRSGMEVEVSSASTGIDGNSVEYTYVLFKGLPPHKFDFRIQPRTITACVNEWIGSSQAPALNSGRLKARLAIHTNDDERMRRLLTDAIQADLLFWADRKTNRLNDIRPYDDKLIYAITGLPDDIHDLKRLLDSACRFMEALTGILLREQERGG</sequence>
<dbReference type="AlphaFoldDB" id="A0A1J4QCQ1"/>
<dbReference type="EMBL" id="MDKE01000055">
    <property type="protein sequence ID" value="OIN05605.1"/>
    <property type="molecule type" value="Genomic_DNA"/>
</dbReference>
<dbReference type="Proteomes" id="UP000243073">
    <property type="component" value="Unassembled WGS sequence"/>
</dbReference>
<organism evidence="1 2">
    <name type="scientific">Oceanisphaera psychrotolerans</name>
    <dbReference type="NCBI Taxonomy" id="1414654"/>
    <lineage>
        <taxon>Bacteria</taxon>
        <taxon>Pseudomonadati</taxon>
        <taxon>Pseudomonadota</taxon>
        <taxon>Gammaproteobacteria</taxon>
        <taxon>Aeromonadales</taxon>
        <taxon>Aeromonadaceae</taxon>
        <taxon>Oceanisphaera</taxon>
    </lineage>
</organism>
<evidence type="ECO:0000313" key="1">
    <source>
        <dbReference type="EMBL" id="OIN05605.1"/>
    </source>
</evidence>
<proteinExistence type="predicted"/>